<reference evidence="1 2" key="1">
    <citation type="submission" date="2019-10" db="EMBL/GenBank/DDBJ databases">
        <authorList>
            <person name="Karimi E."/>
        </authorList>
    </citation>
    <scope>NUCLEOTIDE SEQUENCE [LARGE SCALE GENOMIC DNA]</scope>
    <source>
        <strain evidence="1">Acinetobacter sp. 8BE</strain>
    </source>
</reference>
<name>A0A653K435_9GAMM</name>
<dbReference type="Proteomes" id="UP000430404">
    <property type="component" value="Unassembled WGS sequence"/>
</dbReference>
<dbReference type="EMBL" id="CABWKZ010000014">
    <property type="protein sequence ID" value="VXA55522.1"/>
    <property type="molecule type" value="Genomic_DNA"/>
</dbReference>
<accession>A0A653K435</accession>
<evidence type="ECO:0000313" key="1">
    <source>
        <dbReference type="EMBL" id="VXA55522.1"/>
    </source>
</evidence>
<sequence length="93" mass="11003">MAPKKSFENIKDYDLEKMCGVFLGYSKNRKRMDDNEFFNLKTESGVVKFRYIKEVHGDLEALKFLKLNTKVCFYYSNKTALNYSLVKKILIQN</sequence>
<evidence type="ECO:0000313" key="2">
    <source>
        <dbReference type="Proteomes" id="UP000430404"/>
    </source>
</evidence>
<proteinExistence type="predicted"/>
<dbReference type="AlphaFoldDB" id="A0A653K435"/>
<gene>
    <name evidence="1" type="ORF">ACI8B_210309</name>
</gene>
<organism evidence="1 2">
    <name type="scientific">Acinetobacter proteolyticus</name>
    <dbReference type="NCBI Taxonomy" id="1776741"/>
    <lineage>
        <taxon>Bacteria</taxon>
        <taxon>Pseudomonadati</taxon>
        <taxon>Pseudomonadota</taxon>
        <taxon>Gammaproteobacteria</taxon>
        <taxon>Moraxellales</taxon>
        <taxon>Moraxellaceae</taxon>
        <taxon>Acinetobacter</taxon>
    </lineage>
</organism>
<protein>
    <submittedName>
        <fullName evidence="1">Uncharacterized protein</fullName>
    </submittedName>
</protein>